<protein>
    <submittedName>
        <fullName evidence="2">Uncharacterized protein</fullName>
    </submittedName>
</protein>
<proteinExistence type="predicted"/>
<dbReference type="InParanoid" id="E4V0K4"/>
<dbReference type="GeneID" id="10026848"/>
<gene>
    <name evidence="2" type="ORF">MGYG_06136</name>
</gene>
<name>E4V0K4_ARTGP</name>
<keyword evidence="3" id="KW-1185">Reference proteome</keyword>
<feature type="region of interest" description="Disordered" evidence="1">
    <location>
        <begin position="28"/>
        <end position="120"/>
    </location>
</feature>
<evidence type="ECO:0000256" key="1">
    <source>
        <dbReference type="SAM" id="MobiDB-lite"/>
    </source>
</evidence>
<dbReference type="VEuPathDB" id="FungiDB:MGYG_06136"/>
<feature type="compositionally biased region" description="Basic and acidic residues" evidence="1">
    <location>
        <begin position="35"/>
        <end position="44"/>
    </location>
</feature>
<dbReference type="EMBL" id="DS989826">
    <property type="protein sequence ID" value="EFR03141.1"/>
    <property type="molecule type" value="Genomic_DNA"/>
</dbReference>
<dbReference type="HOGENOM" id="CLU_2049135_0_0_1"/>
<accession>E4V0K4</accession>
<evidence type="ECO:0000313" key="2">
    <source>
        <dbReference type="EMBL" id="EFR03141.1"/>
    </source>
</evidence>
<feature type="compositionally biased region" description="Basic and acidic residues" evidence="1">
    <location>
        <begin position="111"/>
        <end position="120"/>
    </location>
</feature>
<sequence>MATVTDDGRGGRRCGPLIIYNKYGLPCNLPPGHRPSREHSHKDEEQEEDVFPSSLPSRLVSFGLPQGTRRGLTAPAVQPITAGKCPPPLAAQDAGGHADHEKQNKNGTRNRLGEWMRGRP</sequence>
<evidence type="ECO:0000313" key="3">
    <source>
        <dbReference type="Proteomes" id="UP000002669"/>
    </source>
</evidence>
<reference evidence="3" key="1">
    <citation type="journal article" date="2012" name="MBio">
        <title>Comparative genome analysis of Trichophyton rubrum and related dermatophytes reveals candidate genes involved in infection.</title>
        <authorList>
            <person name="Martinez D.A."/>
            <person name="Oliver B.G."/>
            <person name="Graeser Y."/>
            <person name="Goldberg J.M."/>
            <person name="Li W."/>
            <person name="Martinez-Rossi N.M."/>
            <person name="Monod M."/>
            <person name="Shelest E."/>
            <person name="Barton R.C."/>
            <person name="Birch E."/>
            <person name="Brakhage A.A."/>
            <person name="Chen Z."/>
            <person name="Gurr S.J."/>
            <person name="Heiman D."/>
            <person name="Heitman J."/>
            <person name="Kosti I."/>
            <person name="Rossi A."/>
            <person name="Saif S."/>
            <person name="Samalova M."/>
            <person name="Saunders C.W."/>
            <person name="Shea T."/>
            <person name="Summerbell R.C."/>
            <person name="Xu J."/>
            <person name="Young S."/>
            <person name="Zeng Q."/>
            <person name="Birren B.W."/>
            <person name="Cuomo C.A."/>
            <person name="White T.C."/>
        </authorList>
    </citation>
    <scope>NUCLEOTIDE SEQUENCE [LARGE SCALE GENOMIC DNA]</scope>
    <source>
        <strain evidence="3">ATCC MYA-4604 / CBS 118893</strain>
    </source>
</reference>
<organism evidence="3">
    <name type="scientific">Arthroderma gypseum (strain ATCC MYA-4604 / CBS 118893)</name>
    <name type="common">Microsporum gypseum</name>
    <dbReference type="NCBI Taxonomy" id="535722"/>
    <lineage>
        <taxon>Eukaryota</taxon>
        <taxon>Fungi</taxon>
        <taxon>Dikarya</taxon>
        <taxon>Ascomycota</taxon>
        <taxon>Pezizomycotina</taxon>
        <taxon>Eurotiomycetes</taxon>
        <taxon>Eurotiomycetidae</taxon>
        <taxon>Onygenales</taxon>
        <taxon>Arthrodermataceae</taxon>
        <taxon>Nannizzia</taxon>
    </lineage>
</organism>
<dbReference type="OrthoDB" id="10618494at2759"/>
<dbReference type="AlphaFoldDB" id="E4V0K4"/>
<dbReference type="Proteomes" id="UP000002669">
    <property type="component" value="Unassembled WGS sequence"/>
</dbReference>
<dbReference type="RefSeq" id="XP_003171595.1">
    <property type="nucleotide sequence ID" value="XM_003171547.1"/>
</dbReference>